<dbReference type="Proteomes" id="UP000324222">
    <property type="component" value="Unassembled WGS sequence"/>
</dbReference>
<dbReference type="EMBL" id="VSRR010034782">
    <property type="protein sequence ID" value="MPC72466.1"/>
    <property type="molecule type" value="Genomic_DNA"/>
</dbReference>
<evidence type="ECO:0000313" key="1">
    <source>
        <dbReference type="EMBL" id="MPC72466.1"/>
    </source>
</evidence>
<gene>
    <name evidence="1" type="ORF">E2C01_066774</name>
</gene>
<proteinExistence type="predicted"/>
<reference evidence="1 2" key="1">
    <citation type="submission" date="2019-05" db="EMBL/GenBank/DDBJ databases">
        <title>Another draft genome of Portunus trituberculatus and its Hox gene families provides insights of decapod evolution.</title>
        <authorList>
            <person name="Jeong J.-H."/>
            <person name="Song I."/>
            <person name="Kim S."/>
            <person name="Choi T."/>
            <person name="Kim D."/>
            <person name="Ryu S."/>
            <person name="Kim W."/>
        </authorList>
    </citation>
    <scope>NUCLEOTIDE SEQUENCE [LARGE SCALE GENOMIC DNA]</scope>
    <source>
        <tissue evidence="1">Muscle</tissue>
    </source>
</reference>
<name>A0A5B7HRK6_PORTR</name>
<keyword evidence="2" id="KW-1185">Reference proteome</keyword>
<comment type="caution">
    <text evidence="1">The sequence shown here is derived from an EMBL/GenBank/DDBJ whole genome shotgun (WGS) entry which is preliminary data.</text>
</comment>
<sequence>MGAWIAWKRSMIGGFWGAEKTCCFTHTLKSEDDDNMDSVDQTERWWRRRVSGGWVRWEHFSNASNEREVGSGTRWKVVLFMERRWDVGRCCCVAEQVEWPGECDVLYG</sequence>
<organism evidence="1 2">
    <name type="scientific">Portunus trituberculatus</name>
    <name type="common">Swimming crab</name>
    <name type="synonym">Neptunus trituberculatus</name>
    <dbReference type="NCBI Taxonomy" id="210409"/>
    <lineage>
        <taxon>Eukaryota</taxon>
        <taxon>Metazoa</taxon>
        <taxon>Ecdysozoa</taxon>
        <taxon>Arthropoda</taxon>
        <taxon>Crustacea</taxon>
        <taxon>Multicrustacea</taxon>
        <taxon>Malacostraca</taxon>
        <taxon>Eumalacostraca</taxon>
        <taxon>Eucarida</taxon>
        <taxon>Decapoda</taxon>
        <taxon>Pleocyemata</taxon>
        <taxon>Brachyura</taxon>
        <taxon>Eubrachyura</taxon>
        <taxon>Portunoidea</taxon>
        <taxon>Portunidae</taxon>
        <taxon>Portuninae</taxon>
        <taxon>Portunus</taxon>
    </lineage>
</organism>
<evidence type="ECO:0000313" key="2">
    <source>
        <dbReference type="Proteomes" id="UP000324222"/>
    </source>
</evidence>
<dbReference type="AlphaFoldDB" id="A0A5B7HRK6"/>
<protein>
    <submittedName>
        <fullName evidence="1">Uncharacterized protein</fullName>
    </submittedName>
</protein>
<accession>A0A5B7HRK6</accession>